<evidence type="ECO:0000313" key="2">
    <source>
        <dbReference type="Proteomes" id="UP001234297"/>
    </source>
</evidence>
<proteinExistence type="predicted"/>
<dbReference type="Proteomes" id="UP001234297">
    <property type="component" value="Chromosome 1"/>
</dbReference>
<organism evidence="1 2">
    <name type="scientific">Persea americana</name>
    <name type="common">Avocado</name>
    <dbReference type="NCBI Taxonomy" id="3435"/>
    <lineage>
        <taxon>Eukaryota</taxon>
        <taxon>Viridiplantae</taxon>
        <taxon>Streptophyta</taxon>
        <taxon>Embryophyta</taxon>
        <taxon>Tracheophyta</taxon>
        <taxon>Spermatophyta</taxon>
        <taxon>Magnoliopsida</taxon>
        <taxon>Magnoliidae</taxon>
        <taxon>Laurales</taxon>
        <taxon>Lauraceae</taxon>
        <taxon>Persea</taxon>
    </lineage>
</organism>
<gene>
    <name evidence="1" type="ORF">MRB53_001695</name>
</gene>
<protein>
    <submittedName>
        <fullName evidence="1">Uncharacterized protein</fullName>
    </submittedName>
</protein>
<reference evidence="1 2" key="1">
    <citation type="journal article" date="2022" name="Hortic Res">
        <title>A haplotype resolved chromosomal level avocado genome allows analysis of novel avocado genes.</title>
        <authorList>
            <person name="Nath O."/>
            <person name="Fletcher S.J."/>
            <person name="Hayward A."/>
            <person name="Shaw L.M."/>
            <person name="Masouleh A.K."/>
            <person name="Furtado A."/>
            <person name="Henry R.J."/>
            <person name="Mitter N."/>
        </authorList>
    </citation>
    <scope>NUCLEOTIDE SEQUENCE [LARGE SCALE GENOMIC DNA]</scope>
    <source>
        <strain evidence="2">cv. Hass</strain>
    </source>
</reference>
<accession>A0ACC2MSB8</accession>
<evidence type="ECO:0000313" key="1">
    <source>
        <dbReference type="EMBL" id="KAJ8648672.1"/>
    </source>
</evidence>
<name>A0ACC2MSB8_PERAE</name>
<sequence length="379" mass="43013">MEAFRIKTTTHAMDFQLESNPPTPYVSAPTSPSRVSFYSAPGSPTKGATASPYAWESKYGLIKGTTTDTDSDDFEFTTSQKFRKPMYQQHRRRRHPQQQQQQQKVEQLPDMSYADELFSNGEVVPLKPPPRLQYSINRSSSVSSSRSPSSILFGPFPGRRLKTKEDFDPFMVALENVKKDETRIQWIPCQRSQSFSLLRSTLRDDPTGRVQVQHQNNKVGHPKPSIGQLVSLPKGSIKAMRSASERFMGDMRLDPDNPYKSTLTTPAETAKDTGGPSTKVTRRWRSFPKGSKRRMIRDYLLRSASLRRADPKDKLRNNTTAALKVTEAKDPSFYPMQETHDNQKKSTQAVEDMRKAIVPHKKGLFDCLGFSIEALKNMD</sequence>
<dbReference type="EMBL" id="CM056809">
    <property type="protein sequence ID" value="KAJ8648672.1"/>
    <property type="molecule type" value="Genomic_DNA"/>
</dbReference>
<comment type="caution">
    <text evidence="1">The sequence shown here is derived from an EMBL/GenBank/DDBJ whole genome shotgun (WGS) entry which is preliminary data.</text>
</comment>
<keyword evidence="2" id="KW-1185">Reference proteome</keyword>